<dbReference type="eggNOG" id="ENOG502ZEQ5">
    <property type="taxonomic scope" value="Bacteria"/>
</dbReference>
<dbReference type="STRING" id="329726.AM1_2746"/>
<organism evidence="2 3">
    <name type="scientific">Acaryochloris marina (strain MBIC 11017)</name>
    <dbReference type="NCBI Taxonomy" id="329726"/>
    <lineage>
        <taxon>Bacteria</taxon>
        <taxon>Bacillati</taxon>
        <taxon>Cyanobacteriota</taxon>
        <taxon>Cyanophyceae</taxon>
        <taxon>Acaryochloridales</taxon>
        <taxon>Acaryochloridaceae</taxon>
        <taxon>Acaryochloris</taxon>
    </lineage>
</organism>
<dbReference type="Proteomes" id="UP000000268">
    <property type="component" value="Chromosome"/>
</dbReference>
<evidence type="ECO:0000256" key="1">
    <source>
        <dbReference type="SAM" id="SignalP"/>
    </source>
</evidence>
<feature type="signal peptide" evidence="1">
    <location>
        <begin position="1"/>
        <end position="27"/>
    </location>
</feature>
<keyword evidence="3" id="KW-1185">Reference proteome</keyword>
<dbReference type="EMBL" id="CP000828">
    <property type="protein sequence ID" value="ABW27746.1"/>
    <property type="molecule type" value="Genomic_DNA"/>
</dbReference>
<keyword evidence="1" id="KW-0732">Signal</keyword>
<feature type="chain" id="PRO_5002748038" description="DUF5666 domain-containing protein" evidence="1">
    <location>
        <begin position="28"/>
        <end position="232"/>
    </location>
</feature>
<protein>
    <recommendedName>
        <fullName evidence="4">DUF5666 domain-containing protein</fullName>
    </recommendedName>
</protein>
<dbReference type="HOGENOM" id="CLU_1192683_0_0_3"/>
<evidence type="ECO:0008006" key="4">
    <source>
        <dbReference type="Google" id="ProtNLM"/>
    </source>
</evidence>
<sequence length="232" mass="24891">MLVKFIASSSIIGLALISATVASHAQASDLVTEDSASMANHFTRDAEVLGPFEPVTIPVNPPAPAPDTSQTALTTPSVRPTEILSQYGLVRSLKGDQLSVRLIDGTARTYKVAANSATQTFRRGSLVGFDVNGNNQIVKLDSARVRRVFEGTVIVVEENKLGLVSPTGEQLVTSLSKDKIDRMKIEPGRTLRVTQYEGTWATKVCLPAEDDDIAALSQALPEETVAQPNVEF</sequence>
<dbReference type="RefSeq" id="WP_012163193.1">
    <property type="nucleotide sequence ID" value="NC_009925.1"/>
</dbReference>
<gene>
    <name evidence="2" type="ordered locus">AM1_2746</name>
</gene>
<evidence type="ECO:0000313" key="2">
    <source>
        <dbReference type="EMBL" id="ABW27746.1"/>
    </source>
</evidence>
<name>B0C965_ACAM1</name>
<dbReference type="OrthoDB" id="575395at2"/>
<reference evidence="2 3" key="1">
    <citation type="journal article" date="2008" name="Proc. Natl. Acad. Sci. U.S.A.">
        <title>Niche adaptation and genome expansion in the chlorophyll d-producing cyanobacterium Acaryochloris marina.</title>
        <authorList>
            <person name="Swingley W.D."/>
            <person name="Chen M."/>
            <person name="Cheung P.C."/>
            <person name="Conrad A.L."/>
            <person name="Dejesa L.C."/>
            <person name="Hao J."/>
            <person name="Honchak B.M."/>
            <person name="Karbach L.E."/>
            <person name="Kurdoglu A."/>
            <person name="Lahiri S."/>
            <person name="Mastrian S.D."/>
            <person name="Miyashita H."/>
            <person name="Page L."/>
            <person name="Ramakrishna P."/>
            <person name="Satoh S."/>
            <person name="Sattley W.M."/>
            <person name="Shimada Y."/>
            <person name="Taylor H.L."/>
            <person name="Tomo T."/>
            <person name="Tsuchiya T."/>
            <person name="Wang Z.T."/>
            <person name="Raymond J."/>
            <person name="Mimuro M."/>
            <person name="Blankenship R.E."/>
            <person name="Touchman J.W."/>
        </authorList>
    </citation>
    <scope>NUCLEOTIDE SEQUENCE [LARGE SCALE GENOMIC DNA]</scope>
    <source>
        <strain evidence="3">MBIC 11017</strain>
    </source>
</reference>
<accession>B0C965</accession>
<evidence type="ECO:0000313" key="3">
    <source>
        <dbReference type="Proteomes" id="UP000000268"/>
    </source>
</evidence>
<dbReference type="KEGG" id="amr:AM1_2746"/>
<proteinExistence type="predicted"/>
<dbReference type="AlphaFoldDB" id="B0C965"/>